<dbReference type="AlphaFoldDB" id="A0ABD5V7R7"/>
<feature type="transmembrane region" description="Helical" evidence="1">
    <location>
        <begin position="148"/>
        <end position="167"/>
    </location>
</feature>
<keyword evidence="1" id="KW-1133">Transmembrane helix</keyword>
<feature type="transmembrane region" description="Helical" evidence="1">
    <location>
        <begin position="87"/>
        <end position="109"/>
    </location>
</feature>
<evidence type="ECO:0000313" key="2">
    <source>
        <dbReference type="EMBL" id="MFC6951315.1"/>
    </source>
</evidence>
<feature type="transmembrane region" description="Helical" evidence="1">
    <location>
        <begin position="115"/>
        <end position="136"/>
    </location>
</feature>
<dbReference type="Proteomes" id="UP001596395">
    <property type="component" value="Unassembled WGS sequence"/>
</dbReference>
<keyword evidence="1" id="KW-0472">Membrane</keyword>
<accession>A0ABD5V7R7</accession>
<proteinExistence type="predicted"/>
<evidence type="ECO:0000313" key="3">
    <source>
        <dbReference type="Proteomes" id="UP001596395"/>
    </source>
</evidence>
<name>A0ABD5V7R7_9EURY</name>
<evidence type="ECO:0000256" key="1">
    <source>
        <dbReference type="SAM" id="Phobius"/>
    </source>
</evidence>
<reference evidence="2 3" key="1">
    <citation type="journal article" date="2019" name="Int. J. Syst. Evol. Microbiol.">
        <title>The Global Catalogue of Microorganisms (GCM) 10K type strain sequencing project: providing services to taxonomists for standard genome sequencing and annotation.</title>
        <authorList>
            <consortium name="The Broad Institute Genomics Platform"/>
            <consortium name="The Broad Institute Genome Sequencing Center for Infectious Disease"/>
            <person name="Wu L."/>
            <person name="Ma J."/>
        </authorList>
    </citation>
    <scope>NUCLEOTIDE SEQUENCE [LARGE SCALE GENOMIC DNA]</scope>
    <source>
        <strain evidence="2 3">GX26</strain>
    </source>
</reference>
<comment type="caution">
    <text evidence="2">The sequence shown here is derived from an EMBL/GenBank/DDBJ whole genome shotgun (WGS) entry which is preliminary data.</text>
</comment>
<protein>
    <recommendedName>
        <fullName evidence="4">ABC-2 type transport system permease protein</fullName>
    </recommendedName>
</protein>
<keyword evidence="1" id="KW-0812">Transmembrane</keyword>
<dbReference type="RefSeq" id="WP_336348353.1">
    <property type="nucleotide sequence ID" value="NZ_JAZAQL010000001.1"/>
</dbReference>
<dbReference type="EMBL" id="JBHSXN010000001">
    <property type="protein sequence ID" value="MFC6951315.1"/>
    <property type="molecule type" value="Genomic_DNA"/>
</dbReference>
<keyword evidence="3" id="KW-1185">Reference proteome</keyword>
<evidence type="ECO:0008006" key="4">
    <source>
        <dbReference type="Google" id="ProtNLM"/>
    </source>
</evidence>
<sequence>MSGLVEGVAVDVRRLHESWMALFFPRQRTEESQVLGKWTPETTSGMVAYRAWSALGALFVLVGYPLALAGVVLRYLAWSADSTSTRLGLLGTLFLAVLAWGALAAASYFRFTFSGFIAMVAAALVATACAGLAFLFSQVGGRATTVLAAYPAAVTALFLPPVVAAFYSPALGDVVFGGSESVAAWFLDNVLALGGVNDYLRTEYDLTGVAYVAMWLAVSIPLGWLVGILVSLANAARPTA</sequence>
<feature type="transmembrane region" description="Helical" evidence="1">
    <location>
        <begin position="209"/>
        <end position="233"/>
    </location>
</feature>
<gene>
    <name evidence="2" type="ORF">ACFQGB_00435</name>
</gene>
<organism evidence="2 3">
    <name type="scientific">Halorubellus litoreus</name>
    <dbReference type="NCBI Taxonomy" id="755308"/>
    <lineage>
        <taxon>Archaea</taxon>
        <taxon>Methanobacteriati</taxon>
        <taxon>Methanobacteriota</taxon>
        <taxon>Stenosarchaea group</taxon>
        <taxon>Halobacteria</taxon>
        <taxon>Halobacteriales</taxon>
        <taxon>Halorubellaceae</taxon>
        <taxon>Halorubellus</taxon>
    </lineage>
</organism>
<feature type="transmembrane region" description="Helical" evidence="1">
    <location>
        <begin position="51"/>
        <end position="75"/>
    </location>
</feature>